<protein>
    <submittedName>
        <fullName evidence="2">Uncharacterized protein</fullName>
    </submittedName>
</protein>
<evidence type="ECO:0000313" key="2">
    <source>
        <dbReference type="EMBL" id="CAD9026942.1"/>
    </source>
</evidence>
<keyword evidence="1" id="KW-0732">Signal</keyword>
<dbReference type="EMBL" id="HBGA01102255">
    <property type="protein sequence ID" value="CAD9026942.1"/>
    <property type="molecule type" value="Transcribed_RNA"/>
</dbReference>
<reference evidence="2" key="1">
    <citation type="submission" date="2021-01" db="EMBL/GenBank/DDBJ databases">
        <authorList>
            <person name="Corre E."/>
            <person name="Pelletier E."/>
            <person name="Niang G."/>
            <person name="Scheremetjew M."/>
            <person name="Finn R."/>
            <person name="Kale V."/>
            <person name="Holt S."/>
            <person name="Cochrane G."/>
            <person name="Meng A."/>
            <person name="Brown T."/>
            <person name="Cohen L."/>
        </authorList>
    </citation>
    <scope>NUCLEOTIDE SEQUENCE</scope>
    <source>
        <strain evidence="2">NIES-381</strain>
    </source>
</reference>
<name>A0A7S1NMM1_9EUGL</name>
<feature type="signal peptide" evidence="1">
    <location>
        <begin position="1"/>
        <end position="30"/>
    </location>
</feature>
<evidence type="ECO:0000256" key="1">
    <source>
        <dbReference type="SAM" id="SignalP"/>
    </source>
</evidence>
<sequence>MHPICGVWSSLRRLLRRLSSLSLLSSGLNGGILFCSNARCPSPCPRLDIVSCAGSPIGSPFLHRRSLLHCSIDGSLFPGSFLISSLGFLCSLGLLCGPLCSLGFLCSNAGSCLLSSLLCNSCSFGPLSNNVGSLLLSSPLCSSGTPGAAATFIGEYASPFLAVQSTRYELSPAHGTPGAAATFLGEYTSPLLAV</sequence>
<organism evidence="2">
    <name type="scientific">Eutreptiella gymnastica</name>
    <dbReference type="NCBI Taxonomy" id="73025"/>
    <lineage>
        <taxon>Eukaryota</taxon>
        <taxon>Discoba</taxon>
        <taxon>Euglenozoa</taxon>
        <taxon>Euglenida</taxon>
        <taxon>Spirocuta</taxon>
        <taxon>Euglenophyceae</taxon>
        <taxon>Eutreptiales</taxon>
        <taxon>Eutreptiaceae</taxon>
        <taxon>Eutreptiella</taxon>
    </lineage>
</organism>
<dbReference type="AlphaFoldDB" id="A0A7S1NMM1"/>
<feature type="chain" id="PRO_5030639132" evidence="1">
    <location>
        <begin position="31"/>
        <end position="194"/>
    </location>
</feature>
<proteinExistence type="predicted"/>
<gene>
    <name evidence="2" type="ORF">EGYM00392_LOCUS38072</name>
</gene>
<accession>A0A7S1NMM1</accession>